<feature type="compositionally biased region" description="Pro residues" evidence="1">
    <location>
        <begin position="1"/>
        <end position="14"/>
    </location>
</feature>
<proteinExistence type="predicted"/>
<dbReference type="EMBL" id="JAHLJV010000017">
    <property type="protein sequence ID" value="KAK1595096.1"/>
    <property type="molecule type" value="Genomic_DNA"/>
</dbReference>
<evidence type="ECO:0000313" key="2">
    <source>
        <dbReference type="EMBL" id="KAK1595096.1"/>
    </source>
</evidence>
<evidence type="ECO:0000313" key="3">
    <source>
        <dbReference type="Proteomes" id="UP001230504"/>
    </source>
</evidence>
<keyword evidence="3" id="KW-1185">Reference proteome</keyword>
<dbReference type="GeneID" id="85441614"/>
<organism evidence="2 3">
    <name type="scientific">Colletotrichum navitas</name>
    <dbReference type="NCBI Taxonomy" id="681940"/>
    <lineage>
        <taxon>Eukaryota</taxon>
        <taxon>Fungi</taxon>
        <taxon>Dikarya</taxon>
        <taxon>Ascomycota</taxon>
        <taxon>Pezizomycotina</taxon>
        <taxon>Sordariomycetes</taxon>
        <taxon>Hypocreomycetidae</taxon>
        <taxon>Glomerellales</taxon>
        <taxon>Glomerellaceae</taxon>
        <taxon>Colletotrichum</taxon>
        <taxon>Colletotrichum graminicola species complex</taxon>
    </lineage>
</organism>
<accession>A0AAD8Q373</accession>
<dbReference type="RefSeq" id="XP_060416185.1">
    <property type="nucleotide sequence ID" value="XM_060557374.1"/>
</dbReference>
<feature type="region of interest" description="Disordered" evidence="1">
    <location>
        <begin position="1"/>
        <end position="49"/>
    </location>
</feature>
<gene>
    <name evidence="2" type="ORF">LY79DRAFT_548079</name>
</gene>
<dbReference type="Proteomes" id="UP001230504">
    <property type="component" value="Unassembled WGS sequence"/>
</dbReference>
<name>A0AAD8Q373_9PEZI</name>
<reference evidence="2" key="1">
    <citation type="submission" date="2021-06" db="EMBL/GenBank/DDBJ databases">
        <title>Comparative genomics, transcriptomics and evolutionary studies reveal genomic signatures of adaptation to plant cell wall in hemibiotrophic fungi.</title>
        <authorList>
            <consortium name="DOE Joint Genome Institute"/>
            <person name="Baroncelli R."/>
            <person name="Diaz J.F."/>
            <person name="Benocci T."/>
            <person name="Peng M."/>
            <person name="Battaglia E."/>
            <person name="Haridas S."/>
            <person name="Andreopoulos W."/>
            <person name="Labutti K."/>
            <person name="Pangilinan J."/>
            <person name="Floch G.L."/>
            <person name="Makela M.R."/>
            <person name="Henrissat B."/>
            <person name="Grigoriev I.V."/>
            <person name="Crouch J.A."/>
            <person name="De Vries R.P."/>
            <person name="Sukno S.A."/>
            <person name="Thon M.R."/>
        </authorList>
    </citation>
    <scope>NUCLEOTIDE SEQUENCE</scope>
    <source>
        <strain evidence="2">CBS 125086</strain>
    </source>
</reference>
<sequence>MTPASWQPPAPPNRPETWRLGQSQSPSRLGAERQAAVERARRSLGPSQAPLRKQRPILTYWCSLLIFTTWSSWHRLHGVQTIRVISTFLLRSLRIGS</sequence>
<protein>
    <submittedName>
        <fullName evidence="2">Uncharacterized protein</fullName>
    </submittedName>
</protein>
<evidence type="ECO:0000256" key="1">
    <source>
        <dbReference type="SAM" id="MobiDB-lite"/>
    </source>
</evidence>
<comment type="caution">
    <text evidence="2">The sequence shown here is derived from an EMBL/GenBank/DDBJ whole genome shotgun (WGS) entry which is preliminary data.</text>
</comment>
<dbReference type="AlphaFoldDB" id="A0AAD8Q373"/>